<dbReference type="Proteomes" id="UP000267081">
    <property type="component" value="Unassembled WGS sequence"/>
</dbReference>
<gene>
    <name evidence="8" type="ORF">EIY87_43525</name>
</gene>
<evidence type="ECO:0000259" key="7">
    <source>
        <dbReference type="PROSITE" id="PS50011"/>
    </source>
</evidence>
<dbReference type="CDD" id="cd14014">
    <property type="entry name" value="STKc_PknB_like"/>
    <property type="match status" value="1"/>
</dbReference>
<keyword evidence="3" id="KW-0808">Transferase</keyword>
<dbReference type="RefSeq" id="WP_125315842.1">
    <property type="nucleotide sequence ID" value="NZ_RSEC01000062.1"/>
</dbReference>
<evidence type="ECO:0000313" key="8">
    <source>
        <dbReference type="EMBL" id="RSD08626.1"/>
    </source>
</evidence>
<organism evidence="8 9">
    <name type="scientific">Amycolatopsis eburnea</name>
    <dbReference type="NCBI Taxonomy" id="2267691"/>
    <lineage>
        <taxon>Bacteria</taxon>
        <taxon>Bacillati</taxon>
        <taxon>Actinomycetota</taxon>
        <taxon>Actinomycetes</taxon>
        <taxon>Pseudonocardiales</taxon>
        <taxon>Pseudonocardiaceae</taxon>
        <taxon>Amycolatopsis</taxon>
    </lineage>
</organism>
<dbReference type="GO" id="GO:0005524">
    <property type="term" value="F:ATP binding"/>
    <property type="evidence" value="ECO:0007669"/>
    <property type="project" value="UniProtKB-KW"/>
</dbReference>
<dbReference type="AlphaFoldDB" id="A0A3R9DSI7"/>
<dbReference type="EC" id="2.7.11.1" evidence="1"/>
<keyword evidence="4" id="KW-0547">Nucleotide-binding</keyword>
<keyword evidence="6" id="KW-0067">ATP-binding</keyword>
<evidence type="ECO:0000313" key="9">
    <source>
        <dbReference type="Proteomes" id="UP000267081"/>
    </source>
</evidence>
<protein>
    <recommendedName>
        <fullName evidence="1">non-specific serine/threonine protein kinase</fullName>
        <ecNumber evidence="1">2.7.11.1</ecNumber>
    </recommendedName>
</protein>
<evidence type="ECO:0000256" key="1">
    <source>
        <dbReference type="ARBA" id="ARBA00012513"/>
    </source>
</evidence>
<evidence type="ECO:0000256" key="5">
    <source>
        <dbReference type="ARBA" id="ARBA00022777"/>
    </source>
</evidence>
<dbReference type="InterPro" id="IPR011009">
    <property type="entry name" value="Kinase-like_dom_sf"/>
</dbReference>
<dbReference type="PANTHER" id="PTHR43289:SF6">
    <property type="entry name" value="SERINE_THREONINE-PROTEIN KINASE NEKL-3"/>
    <property type="match status" value="1"/>
</dbReference>
<comment type="caution">
    <text evidence="8">The sequence shown here is derived from an EMBL/GenBank/DDBJ whole genome shotgun (WGS) entry which is preliminary data.</text>
</comment>
<accession>A0A3R9DSI7</accession>
<dbReference type="GO" id="GO:0004674">
    <property type="term" value="F:protein serine/threonine kinase activity"/>
    <property type="evidence" value="ECO:0007669"/>
    <property type="project" value="UniProtKB-KW"/>
</dbReference>
<feature type="domain" description="Protein kinase" evidence="7">
    <location>
        <begin position="25"/>
        <end position="302"/>
    </location>
</feature>
<reference evidence="8 9" key="1">
    <citation type="submission" date="2018-12" db="EMBL/GenBank/DDBJ databases">
        <title>Amycolatopsis eburnea sp. nov. actinomycete associate with arbuscular mycorrhiza fungal spore.</title>
        <authorList>
            <person name="Lumyong S."/>
            <person name="Chaiya L."/>
        </authorList>
    </citation>
    <scope>NUCLEOTIDE SEQUENCE [LARGE SCALE GENOMIC DNA]</scope>
    <source>
        <strain evidence="8 9">GLM-1</strain>
    </source>
</reference>
<name>A0A3R9DSI7_9PSEU</name>
<evidence type="ECO:0000256" key="4">
    <source>
        <dbReference type="ARBA" id="ARBA00022741"/>
    </source>
</evidence>
<keyword evidence="2 8" id="KW-0723">Serine/threonine-protein kinase</keyword>
<dbReference type="PANTHER" id="PTHR43289">
    <property type="entry name" value="MITOGEN-ACTIVATED PROTEIN KINASE KINASE KINASE 20-RELATED"/>
    <property type="match status" value="1"/>
</dbReference>
<dbReference type="Gene3D" id="1.10.510.10">
    <property type="entry name" value="Transferase(Phosphotransferase) domain 1"/>
    <property type="match status" value="1"/>
</dbReference>
<dbReference type="SUPFAM" id="SSF56112">
    <property type="entry name" value="Protein kinase-like (PK-like)"/>
    <property type="match status" value="1"/>
</dbReference>
<dbReference type="PROSITE" id="PS50011">
    <property type="entry name" value="PROTEIN_KINASE_DOM"/>
    <property type="match status" value="1"/>
</dbReference>
<dbReference type="SMART" id="SM00220">
    <property type="entry name" value="S_TKc"/>
    <property type="match status" value="1"/>
</dbReference>
<dbReference type="InterPro" id="IPR000719">
    <property type="entry name" value="Prot_kinase_dom"/>
</dbReference>
<evidence type="ECO:0000256" key="6">
    <source>
        <dbReference type="ARBA" id="ARBA00022840"/>
    </source>
</evidence>
<sequence>MGTANPDPGGPDPRRAGRDLRREYRLAPSPLAKGGQAEVFRAVHKPTETEVAFKRSASGGEDAVARMKREIEAARRFGDHPHVMPIIAWDPGHRWFIMPLADGTARDFADELTDPDRLRDLVTAVCEALRRPHREGWIHRDLKPDNILRFDGRWVVADWGLGRRPRGETSHPARTQAGTGFGTIGFAAPELSVDAHEAGPEADVYSIGQLIGWALTGRDPLANVALLPPAEPWRTLVRRATRMEAEARIADVDALLAELTEALDGTAEPVVERGRRLLAAGDAASARQLLELAAHADADPALFHQVVVEFSDFAAVSPGTLGEAVRAARSVRGRRGRLTGWVLAVARYAADAAEGDLLGDAAETLFALGGGRRADVREWVASLSGPAAATVAAARRAAGTGQPGAGRRPKWPVVAGAGAVAAGAAIVLVLNLTADGTTPPGADPAATANTARTPSPLAATTQLKNFVAAWDNYPDWTACALATGDEALNGSFPAAVSERHDPTHAITCGNSGNLTVMFAEHLVEGWYRDVADRYRRAPAPARPVDQEKNPPADAHVFQWSPTRRALVWTDDRSHAIGVLTTDSPTVDLVKVWSRYHA</sequence>
<evidence type="ECO:0000256" key="2">
    <source>
        <dbReference type="ARBA" id="ARBA00022527"/>
    </source>
</evidence>
<proteinExistence type="predicted"/>
<evidence type="ECO:0000256" key="3">
    <source>
        <dbReference type="ARBA" id="ARBA00022679"/>
    </source>
</evidence>
<keyword evidence="5 8" id="KW-0418">Kinase</keyword>
<dbReference type="OrthoDB" id="7061676at2"/>
<dbReference type="EMBL" id="RSEC01000062">
    <property type="protein sequence ID" value="RSD08626.1"/>
    <property type="molecule type" value="Genomic_DNA"/>
</dbReference>
<dbReference type="Pfam" id="PF00069">
    <property type="entry name" value="Pkinase"/>
    <property type="match status" value="1"/>
</dbReference>
<keyword evidence="9" id="KW-1185">Reference proteome</keyword>